<dbReference type="PANTHER" id="PTHR13073:SF0">
    <property type="entry name" value="BIOGENESIS OF LYSOSOME-RELATED ORGANELLES COMPLEX 1 SUBUNIT 1"/>
    <property type="match status" value="1"/>
</dbReference>
<dbReference type="GO" id="GO:0031083">
    <property type="term" value="C:BLOC-1 complex"/>
    <property type="evidence" value="ECO:0007669"/>
    <property type="project" value="InterPro"/>
</dbReference>
<evidence type="ECO:0000256" key="3">
    <source>
        <dbReference type="SAM" id="Coils"/>
    </source>
</evidence>
<evidence type="ECO:0000313" key="4">
    <source>
        <dbReference type="EMBL" id="KAJ3177020.1"/>
    </source>
</evidence>
<protein>
    <recommendedName>
        <fullName evidence="2">Biogenesis of lysosome-related organelles complex 1 subunit 1</fullName>
    </recommendedName>
</protein>
<gene>
    <name evidence="4" type="primary">BLOC1S1</name>
    <name evidence="4" type="ORF">HDU87_004736</name>
</gene>
<dbReference type="GO" id="GO:0016197">
    <property type="term" value="P:endosomal transport"/>
    <property type="evidence" value="ECO:0007669"/>
    <property type="project" value="TreeGrafter"/>
</dbReference>
<organism evidence="4 5">
    <name type="scientific">Geranomyces variabilis</name>
    <dbReference type="NCBI Taxonomy" id="109894"/>
    <lineage>
        <taxon>Eukaryota</taxon>
        <taxon>Fungi</taxon>
        <taxon>Fungi incertae sedis</taxon>
        <taxon>Chytridiomycota</taxon>
        <taxon>Chytridiomycota incertae sedis</taxon>
        <taxon>Chytridiomycetes</taxon>
        <taxon>Spizellomycetales</taxon>
        <taxon>Powellomycetaceae</taxon>
        <taxon>Geranomyces</taxon>
    </lineage>
</organism>
<dbReference type="Pfam" id="PF06320">
    <property type="entry name" value="GCN5L1"/>
    <property type="match status" value="1"/>
</dbReference>
<comment type="caution">
    <text evidence="4">The sequence shown here is derived from an EMBL/GenBank/DDBJ whole genome shotgun (WGS) entry which is preliminary data.</text>
</comment>
<evidence type="ECO:0000256" key="1">
    <source>
        <dbReference type="ARBA" id="ARBA00007133"/>
    </source>
</evidence>
<dbReference type="InterPro" id="IPR009395">
    <property type="entry name" value="BLOC1S1"/>
</dbReference>
<reference evidence="4" key="1">
    <citation type="submission" date="2020-05" db="EMBL/GenBank/DDBJ databases">
        <title>Phylogenomic resolution of chytrid fungi.</title>
        <authorList>
            <person name="Stajich J.E."/>
            <person name="Amses K."/>
            <person name="Simmons R."/>
            <person name="Seto K."/>
            <person name="Myers J."/>
            <person name="Bonds A."/>
            <person name="Quandt C.A."/>
            <person name="Barry K."/>
            <person name="Liu P."/>
            <person name="Grigoriev I."/>
            <person name="Longcore J.E."/>
            <person name="James T.Y."/>
        </authorList>
    </citation>
    <scope>NUCLEOTIDE SEQUENCE</scope>
    <source>
        <strain evidence="4">JEL0379</strain>
    </source>
</reference>
<dbReference type="PANTHER" id="PTHR13073">
    <property type="entry name" value="BLOC-1 COMPLEX SUBUNIT 1"/>
    <property type="match status" value="1"/>
</dbReference>
<feature type="coiled-coil region" evidence="3">
    <location>
        <begin position="6"/>
        <end position="66"/>
    </location>
</feature>
<comment type="similarity">
    <text evidence="1">Belongs to the BLOC1S1 family.</text>
</comment>
<dbReference type="EMBL" id="JADGJQ010000036">
    <property type="protein sequence ID" value="KAJ3177020.1"/>
    <property type="molecule type" value="Genomic_DNA"/>
</dbReference>
<sequence length="132" mass="15088">MLAKTLRDHQQKQVAEKLNAERLQREAATGVTALTDCLADAMNARVAQAFKNQREIETEAKRLQAATTQHGRQSRQWLKLFNDFNQALKDLGDVRSWSSAIERDFRDTCLVIEQAGRNGELRPPNPRRKSSR</sequence>
<accession>A0AAD5TI07</accession>
<proteinExistence type="inferred from homology"/>
<evidence type="ECO:0000256" key="2">
    <source>
        <dbReference type="ARBA" id="ARBA00019577"/>
    </source>
</evidence>
<keyword evidence="3" id="KW-0175">Coiled coil</keyword>
<dbReference type="AlphaFoldDB" id="A0AAD5TI07"/>
<name>A0AAD5TI07_9FUNG</name>
<dbReference type="Proteomes" id="UP001212152">
    <property type="component" value="Unassembled WGS sequence"/>
</dbReference>
<keyword evidence="5" id="KW-1185">Reference proteome</keyword>
<evidence type="ECO:0000313" key="5">
    <source>
        <dbReference type="Proteomes" id="UP001212152"/>
    </source>
</evidence>